<protein>
    <submittedName>
        <fullName evidence="1">Uncharacterized protein</fullName>
    </submittedName>
</protein>
<dbReference type="Proteomes" id="UP000823561">
    <property type="component" value="Chromosome 4"/>
</dbReference>
<keyword evidence="2" id="KW-1185">Reference proteome</keyword>
<organism evidence="1 2">
    <name type="scientific">Alosa alosa</name>
    <name type="common">allis shad</name>
    <dbReference type="NCBI Taxonomy" id="278164"/>
    <lineage>
        <taxon>Eukaryota</taxon>
        <taxon>Metazoa</taxon>
        <taxon>Chordata</taxon>
        <taxon>Craniata</taxon>
        <taxon>Vertebrata</taxon>
        <taxon>Euteleostomi</taxon>
        <taxon>Actinopterygii</taxon>
        <taxon>Neopterygii</taxon>
        <taxon>Teleostei</taxon>
        <taxon>Clupei</taxon>
        <taxon>Clupeiformes</taxon>
        <taxon>Clupeoidei</taxon>
        <taxon>Clupeidae</taxon>
        <taxon>Alosa</taxon>
    </lineage>
</organism>
<reference evidence="1" key="1">
    <citation type="submission" date="2020-10" db="EMBL/GenBank/DDBJ databases">
        <title>Chromosome-scale genome assembly of the Allis shad, Alosa alosa.</title>
        <authorList>
            <person name="Margot Z."/>
            <person name="Christophe K."/>
            <person name="Cabau C."/>
            <person name="Louis A."/>
            <person name="Berthelot C."/>
            <person name="Parey E."/>
            <person name="Roest Crollius H."/>
            <person name="Montfort J."/>
            <person name="Robinson-Rechavi M."/>
            <person name="Bucao C."/>
            <person name="Bouchez O."/>
            <person name="Gislard M."/>
            <person name="Lluch J."/>
            <person name="Milhes M."/>
            <person name="Lampietro C."/>
            <person name="Lopez Roques C."/>
            <person name="Donnadieu C."/>
            <person name="Braasch I."/>
            <person name="Desvignes T."/>
            <person name="Postlethwait J."/>
            <person name="Bobe J."/>
            <person name="Guiguen Y."/>
        </authorList>
    </citation>
    <scope>NUCLEOTIDE SEQUENCE</scope>
    <source>
        <strain evidence="1">M-15738</strain>
        <tissue evidence="1">Blood</tissue>
    </source>
</reference>
<gene>
    <name evidence="1" type="ORF">AALO_G00057870</name>
</gene>
<evidence type="ECO:0000313" key="2">
    <source>
        <dbReference type="Proteomes" id="UP000823561"/>
    </source>
</evidence>
<proteinExistence type="predicted"/>
<accession>A0AAV6H5L3</accession>
<comment type="caution">
    <text evidence="1">The sequence shown here is derived from an EMBL/GenBank/DDBJ whole genome shotgun (WGS) entry which is preliminary data.</text>
</comment>
<name>A0AAV6H5L3_9TELE</name>
<evidence type="ECO:0000313" key="1">
    <source>
        <dbReference type="EMBL" id="KAG5282608.1"/>
    </source>
</evidence>
<dbReference type="AlphaFoldDB" id="A0AAV6H5L3"/>
<sequence length="84" mass="9143">MNKVSMVELEQIGLGQSLRSVGSSKVASIDKCSPRKFVDNADSKLPSISHNCCTRSWMCDMWLLSVSVSASTLSVRKCTTGRTT</sequence>
<dbReference type="EMBL" id="JADWDJ010000004">
    <property type="protein sequence ID" value="KAG5282608.1"/>
    <property type="molecule type" value="Genomic_DNA"/>
</dbReference>